<dbReference type="EMBL" id="JAQIPB010000001">
    <property type="protein sequence ID" value="MDA7415584.1"/>
    <property type="molecule type" value="Genomic_DNA"/>
</dbReference>
<protein>
    <recommendedName>
        <fullName evidence="3">DUF2917 domain-containing protein</fullName>
    </recommendedName>
</protein>
<evidence type="ECO:0000313" key="1">
    <source>
        <dbReference type="EMBL" id="MDA7415584.1"/>
    </source>
</evidence>
<reference evidence="1" key="1">
    <citation type="submission" date="2023-01" db="EMBL/GenBank/DDBJ databases">
        <title>Xenophilus mangrovi sp. nov., isolated from soil of Mangrove nature reserve.</title>
        <authorList>
            <person name="Xu S."/>
            <person name="Liu Z."/>
            <person name="Xu Y."/>
        </authorList>
    </citation>
    <scope>NUCLEOTIDE SEQUENCE</scope>
    <source>
        <strain evidence="1">YW8</strain>
    </source>
</reference>
<evidence type="ECO:0008006" key="3">
    <source>
        <dbReference type="Google" id="ProtNLM"/>
    </source>
</evidence>
<evidence type="ECO:0000313" key="2">
    <source>
        <dbReference type="Proteomes" id="UP001212602"/>
    </source>
</evidence>
<proteinExistence type="predicted"/>
<dbReference type="RefSeq" id="WP_271426829.1">
    <property type="nucleotide sequence ID" value="NZ_JAQIPB010000001.1"/>
</dbReference>
<accession>A0AAE3N6T0</accession>
<sequence length="114" mass="11987">MQPAAAALQEGACATTRLSPGQSLRTAVPAGTVLWVREGRLRIDEAPQWLAERCVSASHTLAAGEQHVLSRSGWICLTAPAAGPVATLSLTPPSAPRPAARAPWWLAVRRLAGF</sequence>
<dbReference type="AlphaFoldDB" id="A0AAE3N6T0"/>
<name>A0AAE3N6T0_9BURK</name>
<gene>
    <name evidence="1" type="ORF">PGB34_04350</name>
</gene>
<keyword evidence="2" id="KW-1185">Reference proteome</keyword>
<comment type="caution">
    <text evidence="1">The sequence shown here is derived from an EMBL/GenBank/DDBJ whole genome shotgun (WGS) entry which is preliminary data.</text>
</comment>
<organism evidence="1 2">
    <name type="scientific">Xenophilus arseniciresistens</name>
    <dbReference type="NCBI Taxonomy" id="1283306"/>
    <lineage>
        <taxon>Bacteria</taxon>
        <taxon>Pseudomonadati</taxon>
        <taxon>Pseudomonadota</taxon>
        <taxon>Betaproteobacteria</taxon>
        <taxon>Burkholderiales</taxon>
        <taxon>Comamonadaceae</taxon>
        <taxon>Xenophilus</taxon>
    </lineage>
</organism>
<dbReference type="Proteomes" id="UP001212602">
    <property type="component" value="Unassembled WGS sequence"/>
</dbReference>